<gene>
    <name evidence="14" type="ORF">LZ495_24480</name>
</gene>
<evidence type="ECO:0000256" key="10">
    <source>
        <dbReference type="ARBA" id="ARBA00023014"/>
    </source>
</evidence>
<dbReference type="InterPro" id="IPR054830">
    <property type="entry name" value="FdxA_Actino"/>
</dbReference>
<dbReference type="PANTHER" id="PTHR42859">
    <property type="entry name" value="OXIDOREDUCTASE"/>
    <property type="match status" value="1"/>
</dbReference>
<dbReference type="PANTHER" id="PTHR42859:SF2">
    <property type="entry name" value="FERREDOXIN"/>
    <property type="match status" value="1"/>
</dbReference>
<evidence type="ECO:0000256" key="4">
    <source>
        <dbReference type="ARBA" id="ARBA00022448"/>
    </source>
</evidence>
<protein>
    <recommendedName>
        <fullName evidence="3 12">Ferredoxin</fullName>
    </recommendedName>
</protein>
<evidence type="ECO:0000256" key="8">
    <source>
        <dbReference type="ARBA" id="ARBA00022982"/>
    </source>
</evidence>
<evidence type="ECO:0000256" key="2">
    <source>
        <dbReference type="ARBA" id="ARBA00003532"/>
    </source>
</evidence>
<dbReference type="Pfam" id="PF00037">
    <property type="entry name" value="Fer4"/>
    <property type="match status" value="1"/>
</dbReference>
<comment type="cofactor">
    <cofactor evidence="1 12">
        <name>[4Fe-4S] cluster</name>
        <dbReference type="ChEBI" id="CHEBI:49883"/>
    </cofactor>
</comment>
<evidence type="ECO:0000256" key="5">
    <source>
        <dbReference type="ARBA" id="ARBA00022485"/>
    </source>
</evidence>
<accession>A0AA41U425</accession>
<comment type="function">
    <text evidence="2 12">Ferredoxins are iron-sulfur proteins that transfer electrons in a wide variety of metabolic reactions.</text>
</comment>
<organism evidence="14 15">
    <name type="scientific">Yinghuangia soli</name>
    <dbReference type="NCBI Taxonomy" id="2908204"/>
    <lineage>
        <taxon>Bacteria</taxon>
        <taxon>Bacillati</taxon>
        <taxon>Actinomycetota</taxon>
        <taxon>Actinomycetes</taxon>
        <taxon>Kitasatosporales</taxon>
        <taxon>Streptomycetaceae</taxon>
        <taxon>Yinghuangia</taxon>
    </lineage>
</organism>
<dbReference type="GO" id="GO:0051539">
    <property type="term" value="F:4 iron, 4 sulfur cluster binding"/>
    <property type="evidence" value="ECO:0007669"/>
    <property type="project" value="UniProtKB-UniRule"/>
</dbReference>
<dbReference type="NCBIfam" id="NF045480">
    <property type="entry name" value="FdxA_Actino"/>
    <property type="match status" value="1"/>
</dbReference>
<dbReference type="GO" id="GO:0051538">
    <property type="term" value="F:3 iron, 4 sulfur cluster binding"/>
    <property type="evidence" value="ECO:0007669"/>
    <property type="project" value="UniProtKB-UniRule"/>
</dbReference>
<evidence type="ECO:0000256" key="1">
    <source>
        <dbReference type="ARBA" id="ARBA00001966"/>
    </source>
</evidence>
<keyword evidence="5 12" id="KW-0004">4Fe-4S</keyword>
<dbReference type="SUPFAM" id="SSF54862">
    <property type="entry name" value="4Fe-4S ferredoxins"/>
    <property type="match status" value="1"/>
</dbReference>
<evidence type="ECO:0000313" key="14">
    <source>
        <dbReference type="EMBL" id="MCF2530357.1"/>
    </source>
</evidence>
<comment type="cofactor">
    <cofactor evidence="12">
        <name>[3Fe-4S] cluster</name>
        <dbReference type="ChEBI" id="CHEBI:21137"/>
    </cofactor>
    <text evidence="12">Binds 1 [3Fe-4S] cluster.</text>
</comment>
<keyword evidence="9 12" id="KW-0408">Iron</keyword>
<dbReference type="AlphaFoldDB" id="A0AA41U425"/>
<proteinExistence type="predicted"/>
<keyword evidence="8 12" id="KW-0249">Electron transport</keyword>
<comment type="caution">
    <text evidence="14">The sequence shown here is derived from an EMBL/GenBank/DDBJ whole genome shotgun (WGS) entry which is preliminary data.</text>
</comment>
<evidence type="ECO:0000256" key="12">
    <source>
        <dbReference type="RuleBase" id="RU365098"/>
    </source>
</evidence>
<name>A0AA41U425_9ACTN</name>
<keyword evidence="4 12" id="KW-0813">Transport</keyword>
<dbReference type="EMBL" id="JAKFHA010000015">
    <property type="protein sequence ID" value="MCF2530357.1"/>
    <property type="molecule type" value="Genomic_DNA"/>
</dbReference>
<keyword evidence="6 12" id="KW-0479">Metal-binding</keyword>
<sequence length="116" mass="12451">MTFVIALPCVDVTDKACIEECPLDCIYEGDRMLYIHPDECTDCGACEPVCPVEAIYFEDDLPDEEKHFLAVNAEFADEIGSPGGSARFGRLGRDHPLVAALPPQGPAVPAPSGEQA</sequence>
<dbReference type="PROSITE" id="PS00198">
    <property type="entry name" value="4FE4S_FER_1"/>
    <property type="match status" value="1"/>
</dbReference>
<keyword evidence="7" id="KW-0677">Repeat</keyword>
<evidence type="ECO:0000256" key="11">
    <source>
        <dbReference type="ARBA" id="ARBA00023291"/>
    </source>
</evidence>
<dbReference type="RefSeq" id="WP_235055012.1">
    <property type="nucleotide sequence ID" value="NZ_JAKFHA010000015.1"/>
</dbReference>
<dbReference type="GO" id="GO:0046872">
    <property type="term" value="F:metal ion binding"/>
    <property type="evidence" value="ECO:0007669"/>
    <property type="project" value="UniProtKB-UniRule"/>
</dbReference>
<evidence type="ECO:0000313" key="15">
    <source>
        <dbReference type="Proteomes" id="UP001165378"/>
    </source>
</evidence>
<keyword evidence="10 12" id="KW-0411">Iron-sulfur</keyword>
<evidence type="ECO:0000256" key="3">
    <source>
        <dbReference type="ARBA" id="ARBA00013529"/>
    </source>
</evidence>
<dbReference type="Proteomes" id="UP001165378">
    <property type="component" value="Unassembled WGS sequence"/>
</dbReference>
<keyword evidence="15" id="KW-1185">Reference proteome</keyword>
<evidence type="ECO:0000256" key="7">
    <source>
        <dbReference type="ARBA" id="ARBA00022737"/>
    </source>
</evidence>
<evidence type="ECO:0000256" key="9">
    <source>
        <dbReference type="ARBA" id="ARBA00023004"/>
    </source>
</evidence>
<dbReference type="InterPro" id="IPR050294">
    <property type="entry name" value="RnfB_subfamily"/>
</dbReference>
<dbReference type="InterPro" id="IPR000813">
    <property type="entry name" value="7Fe_ferredoxin"/>
</dbReference>
<evidence type="ECO:0000259" key="13">
    <source>
        <dbReference type="PROSITE" id="PS51379"/>
    </source>
</evidence>
<reference evidence="14" key="1">
    <citation type="submission" date="2022-01" db="EMBL/GenBank/DDBJ databases">
        <title>Genome-Based Taxonomic Classification of the Phylum Actinobacteria.</title>
        <authorList>
            <person name="Gao Y."/>
        </authorList>
    </citation>
    <scope>NUCLEOTIDE SEQUENCE</scope>
    <source>
        <strain evidence="14">KLBMP 8922</strain>
    </source>
</reference>
<dbReference type="PRINTS" id="PR00354">
    <property type="entry name" value="7FE8SFRDOXIN"/>
</dbReference>
<feature type="domain" description="4Fe-4S ferredoxin-type" evidence="13">
    <location>
        <begin position="31"/>
        <end position="60"/>
    </location>
</feature>
<dbReference type="Gene3D" id="3.30.70.20">
    <property type="match status" value="1"/>
</dbReference>
<dbReference type="InterPro" id="IPR017900">
    <property type="entry name" value="4Fe4S_Fe_S_CS"/>
</dbReference>
<keyword evidence="11 12" id="KW-0003">3Fe-4S</keyword>
<dbReference type="PROSITE" id="PS51379">
    <property type="entry name" value="4FE4S_FER_2"/>
    <property type="match status" value="1"/>
</dbReference>
<dbReference type="GO" id="GO:0009055">
    <property type="term" value="F:electron transfer activity"/>
    <property type="evidence" value="ECO:0007669"/>
    <property type="project" value="UniProtKB-UniRule"/>
</dbReference>
<dbReference type="InterPro" id="IPR017896">
    <property type="entry name" value="4Fe4S_Fe-S-bd"/>
</dbReference>
<evidence type="ECO:0000256" key="6">
    <source>
        <dbReference type="ARBA" id="ARBA00022723"/>
    </source>
</evidence>